<dbReference type="Pfam" id="PF01345">
    <property type="entry name" value="DUF11"/>
    <property type="match status" value="1"/>
</dbReference>
<organism evidence="4 5">
    <name type="scientific">Actinoplanes philippinensis</name>
    <dbReference type="NCBI Taxonomy" id="35752"/>
    <lineage>
        <taxon>Bacteria</taxon>
        <taxon>Bacillati</taxon>
        <taxon>Actinomycetota</taxon>
        <taxon>Actinomycetes</taxon>
        <taxon>Micromonosporales</taxon>
        <taxon>Micromonosporaceae</taxon>
        <taxon>Actinoplanes</taxon>
    </lineage>
</organism>
<reference evidence="4 5" key="1">
    <citation type="submission" date="2016-10" db="EMBL/GenBank/DDBJ databases">
        <authorList>
            <person name="de Groot N.N."/>
        </authorList>
    </citation>
    <scope>NUCLEOTIDE SEQUENCE [LARGE SCALE GENOMIC DNA]</scope>
    <source>
        <strain evidence="4 5">DSM 43019</strain>
    </source>
</reference>
<gene>
    <name evidence="4" type="ORF">SAMN05421541_112151</name>
</gene>
<dbReference type="Gene3D" id="2.60.40.3440">
    <property type="match status" value="3"/>
</dbReference>
<feature type="domain" description="DUF11" evidence="3">
    <location>
        <begin position="376"/>
        <end position="459"/>
    </location>
</feature>
<evidence type="ECO:0000313" key="5">
    <source>
        <dbReference type="Proteomes" id="UP000199645"/>
    </source>
</evidence>
<keyword evidence="2" id="KW-0732">Signal</keyword>
<name>A0A1I2JF66_9ACTN</name>
<keyword evidence="1" id="KW-1133">Transmembrane helix</keyword>
<protein>
    <submittedName>
        <fullName evidence="4">Conserved repeat domain-containing protein</fullName>
    </submittedName>
</protein>
<feature type="chain" id="PRO_5011441296" evidence="2">
    <location>
        <begin position="38"/>
        <end position="1756"/>
    </location>
</feature>
<dbReference type="PANTHER" id="PTHR34720:SF9">
    <property type="entry name" value="BLR4714 PROTEIN"/>
    <property type="match status" value="1"/>
</dbReference>
<dbReference type="Gene3D" id="2.60.40.2810">
    <property type="match status" value="9"/>
</dbReference>
<dbReference type="NCBIfam" id="TIGR01451">
    <property type="entry name" value="B_ant_repeat"/>
    <property type="match status" value="1"/>
</dbReference>
<keyword evidence="5" id="KW-1185">Reference proteome</keyword>
<keyword evidence="1" id="KW-0812">Transmembrane</keyword>
<dbReference type="InterPro" id="IPR047589">
    <property type="entry name" value="DUF11_rpt"/>
</dbReference>
<dbReference type="InterPro" id="IPR001434">
    <property type="entry name" value="OmcB-like_DUF11"/>
</dbReference>
<proteinExistence type="predicted"/>
<dbReference type="Proteomes" id="UP000199645">
    <property type="component" value="Unassembled WGS sequence"/>
</dbReference>
<evidence type="ECO:0000313" key="4">
    <source>
        <dbReference type="EMBL" id="SFF52630.1"/>
    </source>
</evidence>
<accession>A0A1I2JF66</accession>
<dbReference type="PANTHER" id="PTHR34720">
    <property type="entry name" value="MICROCYSTIN DEPENDENT PROTEIN"/>
    <property type="match status" value="1"/>
</dbReference>
<dbReference type="Gene3D" id="2.60.40.740">
    <property type="match status" value="1"/>
</dbReference>
<sequence>MPRAVLRTRTRQVITAIIALALVATAGLAVSSKQAEAAITNPFTTRYSVNTNGSILITGNTNMQCPATVATCAHARAGINDNGGTETLNNNGYVMGYTDTDGSTDTFNDSEAAVNMPTGSRVLFAGLYWSGDTSAGTSGVVARNAARKRIVRFGVPGAPLASVTATTNFEPTGLTTYQQFADVTAQVAGAGNGTYRVADIEAGTGQDRYAGWALVVAYYNADEPMHSLRIYDGYGVVSSNSASVDITVSGIQTPQTGSFETTIGTVVYEGDFGKVGDALKLNGVSVSDAENPVTNFFNSSVSTGGVANTARNPNVKNLMGVDADQFDATGLLANNDTSAALRLTTVGDTFYPGAISFTTTLFAPDLDTTTTVTDLNDGDLLPGDTIEYRIAVRNEGIDGARHAVLTDAIPSGLTFVPGSMTVNGSQVADSALPLSFALPDLAVGGTTRVTFRARVNETTAPGASVINVPTMRYEGAGTGLVLNGIGDTSTVTVQRPHVDLVADLAATPSVVNRASTPATVSFTASARNDGNGLEPQPVATVDLPAGVTPGVMPNGCSSVARRVTCALPPVAPTTTTAMTFPATVDNSTADRATATLTVTGVGDDPTPADNTDDVALTLNTSPRATGESASTGSGSAVIIRVRDNDSDSDDTRNTLAISISTPPAHGSVVVNDDQTITYTPDPGWRGDDTFVYQVTDANGASDTATVSVGTANADPVAVSDDSSTGPGDPVTIDVLANDNDVNGDTRTLDSVTQPQAGTGTARISDGKIVFTPAPTFKGTVTFTYTISDGYGGTTVGTVSVTVANGPPVAADDTGSVAYSGTTTLDVLANDTDPNDDPLTIASVTTPGHGTAQIQNGKIDYTAPAGFSGTTTFTYTIRDDSGQTATAEVTVEVANAAPVPAAETASTGHATPVVVDPAGHSTDPNGDTLTVTGTTTPAHGAAVLGDDGKITYTPDTGFRGTETFGYTISDGRASADGTVTITVANAAPVARPDSLTVSSNAPTSLDVLANDTDANGDTLTVTVDVPPTAGHVEVVGGTITYQAPNGFHGADSFGYTISDGQGGSAHATVSVVAVDMPPRAGADAMGTGTNGTVTINVLGNDDDPNGDALTLTATTTPGHGTVESTPAGLVTYTPATGFCGTDVFTYTVADTAGNTASAAVVVTVANVAPNALPDRFSVRSGTATTLNVLANDTDANTGQVLTVIRAQTPAHGTATIVDGTLVYQPDAGFAGSESFNYELTDDLGAIDTAVVTVLVSGVPVAAPDQAATPSGKAVDIDVTGNDTDPDGDRLTIAGITQPAHGRVAVNADRTVRYTPASAFHGIDTFTYTIEDAAGDTADGKVTVVVGNAAPVAAPDTAAVESGRYVDVDVLGNDTDPNSDQKLSVGAVGEPGHGTAAVSGGKVRYTPEKDFAGVDEFTYEVSDGEGGKATGKVTVTVTDHLPIAVPDRAATPYQRALTIPVLDNDVAPEGPLALVSIGTPDHGTAAADGDQIVYTPADGFSGVATFEYRARDTLGQTTGSTVTVTVSPAPHAPDKEAVTKPDEPVVIPLPTVDKNGIGITVTKVGTPQHGTVQLNPDGTFTYLPDKGFTGTDSFTYEAVDADGNVTTGTITVTVAGFGSGIPTAVKDRYTVEAGGTLTFSPTSNDTDPNGGALTLVKVSKPDRGTATVADLTVTYVAPTGFTGTETLGYTIRNANGSTARATIAIRVTAAATVDLPTTGADLVPAMSAGVAAIAIGGVLVMITTGRPGRHRPGRHRGA</sequence>
<dbReference type="NCBIfam" id="NF012211">
    <property type="entry name" value="tand_rpt_95"/>
    <property type="match status" value="12"/>
</dbReference>
<evidence type="ECO:0000259" key="3">
    <source>
        <dbReference type="Pfam" id="PF01345"/>
    </source>
</evidence>
<feature type="signal peptide" evidence="2">
    <location>
        <begin position="1"/>
        <end position="37"/>
    </location>
</feature>
<evidence type="ECO:0000256" key="2">
    <source>
        <dbReference type="SAM" id="SignalP"/>
    </source>
</evidence>
<dbReference type="EMBL" id="FONV01000012">
    <property type="protein sequence ID" value="SFF52630.1"/>
    <property type="molecule type" value="Genomic_DNA"/>
</dbReference>
<keyword evidence="1" id="KW-0472">Membrane</keyword>
<evidence type="ECO:0000256" key="1">
    <source>
        <dbReference type="SAM" id="Phobius"/>
    </source>
</evidence>
<dbReference type="Pfam" id="PF17963">
    <property type="entry name" value="Big_9"/>
    <property type="match status" value="12"/>
</dbReference>
<dbReference type="STRING" id="35752.SAMN05421541_112151"/>
<feature type="transmembrane region" description="Helical" evidence="1">
    <location>
        <begin position="1720"/>
        <end position="1740"/>
    </location>
</feature>